<name>B6H1J1_PENRW</name>
<dbReference type="Pfam" id="PF01636">
    <property type="entry name" value="APH"/>
    <property type="match status" value="1"/>
</dbReference>
<dbReference type="EMBL" id="AM920428">
    <property type="protein sequence ID" value="CAP91294.1"/>
    <property type="molecule type" value="Genomic_DNA"/>
</dbReference>
<dbReference type="GeneID" id="8306101"/>
<dbReference type="OMA" id="FEHYAPE"/>
<evidence type="ECO:0000259" key="1">
    <source>
        <dbReference type="Pfam" id="PF01636"/>
    </source>
</evidence>
<dbReference type="HOGENOM" id="CLU_061423_0_0_1"/>
<dbReference type="OrthoDB" id="5404599at2759"/>
<sequence>MACLVKTMRDPPRESIAQVDGDANTWLIGPLQLHCRKGSSGTFTWYDEDDNLSYTLTDAPDPLPPTIPLDDPRFKLVYDAGDSSAVWSVGNSAFCKVKLCRQGVTSEAATLKFVQKLVYEQQPDFKIPKVLHQTEHNDRSYLFLTRVQGRTLGDAWPTLDEKWRQHYIKAIVNVCKFLESQECDKLCGADGKNALELYLIKYGAEKDYSPDNLRQGCILIGMDCSKFVFYHADLGPRNIIVEDIPKTGTVGIIDWELAGYFPRGWIRTKFRISSGLNLPDTATDKPTAWRSGVQELLGEDGFEHYAPEWLSWWD</sequence>
<dbReference type="InterPro" id="IPR051678">
    <property type="entry name" value="AGP_Transferase"/>
</dbReference>
<dbReference type="PANTHER" id="PTHR21310:SF58">
    <property type="entry name" value="AMINOGLYCOSIDE PHOSPHOTRANSFERASE DOMAIN-CONTAINING PROTEIN"/>
    <property type="match status" value="1"/>
</dbReference>
<dbReference type="Gene3D" id="3.90.1200.10">
    <property type="match status" value="1"/>
</dbReference>
<accession>B6H1J1</accession>
<dbReference type="InterPro" id="IPR011009">
    <property type="entry name" value="Kinase-like_dom_sf"/>
</dbReference>
<gene>
    <name evidence="2" type="ORF">Pc13g02250</name>
    <name evidence="2" type="ORF">PCH_Pc13g02250</name>
</gene>
<reference evidence="2 3" key="1">
    <citation type="journal article" date="2008" name="Nat. Biotechnol.">
        <title>Genome sequencing and analysis of the filamentous fungus Penicillium chrysogenum.</title>
        <authorList>
            <person name="van den Berg M.A."/>
            <person name="Albang R."/>
            <person name="Albermann K."/>
            <person name="Badger J.H."/>
            <person name="Daran J.-M."/>
            <person name="Driessen A.J.M."/>
            <person name="Garcia-Estrada C."/>
            <person name="Fedorova N.D."/>
            <person name="Harris D.M."/>
            <person name="Heijne W.H.M."/>
            <person name="Joardar V.S."/>
            <person name="Kiel J.A.K.W."/>
            <person name="Kovalchuk A."/>
            <person name="Martin J.F."/>
            <person name="Nierman W.C."/>
            <person name="Nijland J.G."/>
            <person name="Pronk J.T."/>
            <person name="Roubos J.A."/>
            <person name="van der Klei I.J."/>
            <person name="van Peij N.N.M.E."/>
            <person name="Veenhuis M."/>
            <person name="von Doehren H."/>
            <person name="Wagner C."/>
            <person name="Wortman J.R."/>
            <person name="Bovenberg R.A.L."/>
        </authorList>
    </citation>
    <scope>NUCLEOTIDE SEQUENCE [LARGE SCALE GENOMIC DNA]</scope>
    <source>
        <strain evidence="3">ATCC 28089 / DSM 1075 / NRRL 1951 / Wisconsin 54-1255</strain>
    </source>
</reference>
<dbReference type="BioCyc" id="PCHR:PC13G02250-MONOMER"/>
<dbReference type="VEuPathDB" id="FungiDB:PCH_Pc13g02250"/>
<evidence type="ECO:0000313" key="2">
    <source>
        <dbReference type="EMBL" id="CAP91294.1"/>
    </source>
</evidence>
<dbReference type="Proteomes" id="UP000000724">
    <property type="component" value="Contig Pc00c13"/>
</dbReference>
<dbReference type="PANTHER" id="PTHR21310">
    <property type="entry name" value="AMINOGLYCOSIDE PHOSPHOTRANSFERASE-RELATED-RELATED"/>
    <property type="match status" value="1"/>
</dbReference>
<dbReference type="InterPro" id="IPR002575">
    <property type="entry name" value="Aminoglycoside_PTrfase"/>
</dbReference>
<dbReference type="KEGG" id="pcs:N7525_000290"/>
<keyword evidence="3" id="KW-1185">Reference proteome</keyword>
<proteinExistence type="predicted"/>
<protein>
    <submittedName>
        <fullName evidence="2">Pc13g02250 protein</fullName>
    </submittedName>
</protein>
<organism evidence="2 3">
    <name type="scientific">Penicillium rubens (strain ATCC 28089 / DSM 1075 / NRRL 1951 / Wisconsin 54-1255)</name>
    <name type="common">Penicillium chrysogenum</name>
    <dbReference type="NCBI Taxonomy" id="500485"/>
    <lineage>
        <taxon>Eukaryota</taxon>
        <taxon>Fungi</taxon>
        <taxon>Dikarya</taxon>
        <taxon>Ascomycota</taxon>
        <taxon>Pezizomycotina</taxon>
        <taxon>Eurotiomycetes</taxon>
        <taxon>Eurotiomycetidae</taxon>
        <taxon>Eurotiales</taxon>
        <taxon>Aspergillaceae</taxon>
        <taxon>Penicillium</taxon>
        <taxon>Penicillium chrysogenum species complex</taxon>
    </lineage>
</organism>
<dbReference type="SUPFAM" id="SSF56112">
    <property type="entry name" value="Protein kinase-like (PK-like)"/>
    <property type="match status" value="1"/>
</dbReference>
<dbReference type="eggNOG" id="ENOG502SNB9">
    <property type="taxonomic scope" value="Eukaryota"/>
</dbReference>
<evidence type="ECO:0000313" key="3">
    <source>
        <dbReference type="Proteomes" id="UP000000724"/>
    </source>
</evidence>
<feature type="domain" description="Aminoglycoside phosphotransferase" evidence="1">
    <location>
        <begin position="114"/>
        <end position="262"/>
    </location>
</feature>
<dbReference type="AlphaFoldDB" id="B6H1J1"/>